<dbReference type="Gene3D" id="3.30.70.330">
    <property type="match status" value="2"/>
</dbReference>
<dbReference type="SUPFAM" id="SSF54928">
    <property type="entry name" value="RNA-binding domain, RBD"/>
    <property type="match status" value="2"/>
</dbReference>
<organism evidence="9">
    <name type="scientific">Blastobotrys adeninivorans</name>
    <name type="common">Yeast</name>
    <name type="synonym">Arxula adeninivorans</name>
    <dbReference type="NCBI Taxonomy" id="409370"/>
    <lineage>
        <taxon>Eukaryota</taxon>
        <taxon>Fungi</taxon>
        <taxon>Dikarya</taxon>
        <taxon>Ascomycota</taxon>
        <taxon>Saccharomycotina</taxon>
        <taxon>Dipodascomycetes</taxon>
        <taxon>Dipodascales</taxon>
        <taxon>Trichomonascaceae</taxon>
        <taxon>Blastobotrys</taxon>
    </lineage>
</organism>
<dbReference type="FunFam" id="3.30.70.330:FF:000105">
    <property type="entry name" value="HIV Tat-specific factor 1 homolog"/>
    <property type="match status" value="1"/>
</dbReference>
<accession>A0A060T431</accession>
<evidence type="ECO:0000256" key="6">
    <source>
        <dbReference type="PROSITE-ProRule" id="PRU00176"/>
    </source>
</evidence>
<dbReference type="PhylomeDB" id="A0A060T431"/>
<dbReference type="GO" id="GO:0000398">
    <property type="term" value="P:mRNA splicing, via spliceosome"/>
    <property type="evidence" value="ECO:0007669"/>
    <property type="project" value="InterPro"/>
</dbReference>
<comment type="similarity">
    <text evidence="1">Belongs to the HTATSF1 family.</text>
</comment>
<dbReference type="InterPro" id="IPR034393">
    <property type="entry name" value="TatSF1-like"/>
</dbReference>
<protein>
    <submittedName>
        <fullName evidence="9">ARAD1C45452p</fullName>
    </submittedName>
</protein>
<feature type="domain" description="RRM" evidence="8">
    <location>
        <begin position="85"/>
        <end position="173"/>
    </location>
</feature>
<keyword evidence="5" id="KW-0508">mRNA splicing</keyword>
<evidence type="ECO:0000259" key="8">
    <source>
        <dbReference type="PROSITE" id="PS50102"/>
    </source>
</evidence>
<dbReference type="EMBL" id="HG937693">
    <property type="protein sequence ID" value="CDP35875.1"/>
    <property type="molecule type" value="Genomic_DNA"/>
</dbReference>
<dbReference type="InterPro" id="IPR012677">
    <property type="entry name" value="Nucleotide-bd_a/b_plait_sf"/>
</dbReference>
<sequence length="347" mass="40097">MEADPRIAFSQETGKWIFEDDDGAEYEYDEELGQWNPVFEQEEVQQQQEVYKRGREEQEEEDSTEPRKKMKSAKPPRPTRPPQTTAVYVTNLPKDVTRQEMEQAFAKYGVLAEDLKTGEKKIKLYTDEEGQFKGDALVVYFKPESVSLAIELMDDTFLRPTDKEKIRIQKAQFNHKQEKTSSEEKPVKKLTAAEKRKIKKLNNKLQVWDDDEESVPKSRTVVLKHTFTLEELAEDVSATIDIKDDIREGCEDIGPVTNVVLYDLEPEGVVTVKFKTSDDAEACVDVMNRRYFGGRQLEAHLLQPGEKYNRSKGDEEEESRLDKFGSWLEQTDEKEGQDGHNGQEDKE</sequence>
<reference evidence="9" key="2">
    <citation type="submission" date="2014-06" db="EMBL/GenBank/DDBJ databases">
        <title>The complete genome of Blastobotrys (Arxula) adeninivorans LS3 - a yeast of biotechnological interest.</title>
        <authorList>
            <person name="Kunze G."/>
            <person name="Gaillardin C."/>
            <person name="Czernicka M."/>
            <person name="Durrens P."/>
            <person name="Martin T."/>
            <person name="Boer E."/>
            <person name="Gabaldon T."/>
            <person name="Cruz J."/>
            <person name="Talla E."/>
            <person name="Marck C."/>
            <person name="Goffeau A."/>
            <person name="Barbe V."/>
            <person name="Baret P."/>
            <person name="Baronian K."/>
            <person name="Beier S."/>
            <person name="Bleykasten C."/>
            <person name="Bode R."/>
            <person name="Casaregola S."/>
            <person name="Despons L."/>
            <person name="Fairhead C."/>
            <person name="Giersberg M."/>
            <person name="Gierski P."/>
            <person name="Hahnel U."/>
            <person name="Hartmann A."/>
            <person name="Jankowska D."/>
            <person name="Jubin C."/>
            <person name="Jung P."/>
            <person name="Lafontaine I."/>
            <person name="Leh-Louis V."/>
            <person name="Lemaire M."/>
            <person name="Marcet-Houben M."/>
            <person name="Mascher M."/>
            <person name="Morel G."/>
            <person name="Richard G.-F."/>
            <person name="Riechen J."/>
            <person name="Sacerdot C."/>
            <person name="Sarkar A."/>
            <person name="Savel G."/>
            <person name="Schacherer J."/>
            <person name="Sherman D."/>
            <person name="Straub M.-L."/>
            <person name="Stein N."/>
            <person name="Thierry A."/>
            <person name="Trautwein-Schult A."/>
            <person name="Westhof E."/>
            <person name="Worch S."/>
            <person name="Dujon B."/>
            <person name="Souciet J.-L."/>
            <person name="Wincker P."/>
            <person name="Scholz U."/>
            <person name="Neuveglise N."/>
        </authorList>
    </citation>
    <scope>NUCLEOTIDE SEQUENCE</scope>
    <source>
        <strain evidence="9">LS3</strain>
    </source>
</reference>
<keyword evidence="2" id="KW-0507">mRNA processing</keyword>
<gene>
    <name evidence="9" type="ORF">GNLVRS02_ARAD1C45452g</name>
</gene>
<dbReference type="PANTHER" id="PTHR15608:SF0">
    <property type="entry name" value="HIV TAT-SPECIFIC FACTOR 1"/>
    <property type="match status" value="1"/>
</dbReference>
<name>A0A060T431_BLAAD</name>
<dbReference type="GO" id="GO:0005686">
    <property type="term" value="C:U2 snRNP"/>
    <property type="evidence" value="ECO:0007669"/>
    <property type="project" value="TreeGrafter"/>
</dbReference>
<evidence type="ECO:0000256" key="7">
    <source>
        <dbReference type="SAM" id="MobiDB-lite"/>
    </source>
</evidence>
<feature type="compositionally biased region" description="Acidic residues" evidence="7">
    <location>
        <begin position="19"/>
        <end position="32"/>
    </location>
</feature>
<evidence type="ECO:0000256" key="1">
    <source>
        <dbReference type="ARBA" id="ARBA00007747"/>
    </source>
</evidence>
<dbReference type="AlphaFoldDB" id="A0A060T431"/>
<dbReference type="InterPro" id="IPR034392">
    <property type="entry name" value="TatSF1-like_RRM1"/>
</dbReference>
<evidence type="ECO:0000313" key="9">
    <source>
        <dbReference type="EMBL" id="CDP35875.1"/>
    </source>
</evidence>
<dbReference type="InterPro" id="IPR000504">
    <property type="entry name" value="RRM_dom"/>
</dbReference>
<evidence type="ECO:0000256" key="4">
    <source>
        <dbReference type="ARBA" id="ARBA00022884"/>
    </source>
</evidence>
<reference evidence="9" key="1">
    <citation type="submission" date="2014-02" db="EMBL/GenBank/DDBJ databases">
        <authorList>
            <person name="Genoscope - CEA"/>
        </authorList>
    </citation>
    <scope>NUCLEOTIDE SEQUENCE</scope>
    <source>
        <strain evidence="9">LS3</strain>
    </source>
</reference>
<evidence type="ECO:0000256" key="3">
    <source>
        <dbReference type="ARBA" id="ARBA00022737"/>
    </source>
</evidence>
<dbReference type="SMART" id="SM00360">
    <property type="entry name" value="RRM"/>
    <property type="match status" value="2"/>
</dbReference>
<dbReference type="CDD" id="cd12281">
    <property type="entry name" value="RRM1_TatSF1_like"/>
    <property type="match status" value="1"/>
</dbReference>
<dbReference type="PANTHER" id="PTHR15608">
    <property type="entry name" value="SPLICING FACTOR U2AF-ASSOCIATED PROTEIN 2"/>
    <property type="match status" value="1"/>
</dbReference>
<dbReference type="GO" id="GO:0003723">
    <property type="term" value="F:RNA binding"/>
    <property type="evidence" value="ECO:0007669"/>
    <property type="project" value="UniProtKB-UniRule"/>
</dbReference>
<proteinExistence type="inferred from homology"/>
<dbReference type="Pfam" id="PF00076">
    <property type="entry name" value="RRM_1"/>
    <property type="match status" value="2"/>
</dbReference>
<feature type="region of interest" description="Disordered" evidence="7">
    <location>
        <begin position="1"/>
        <end position="85"/>
    </location>
</feature>
<evidence type="ECO:0000256" key="5">
    <source>
        <dbReference type="ARBA" id="ARBA00023187"/>
    </source>
</evidence>
<dbReference type="InterPro" id="IPR035979">
    <property type="entry name" value="RBD_domain_sf"/>
</dbReference>
<dbReference type="FunFam" id="3.30.70.330:FF:000329">
    <property type="entry name" value="splicing factor U2AF-associated protein 2"/>
    <property type="match status" value="1"/>
</dbReference>
<feature type="region of interest" description="Disordered" evidence="7">
    <location>
        <begin position="302"/>
        <end position="347"/>
    </location>
</feature>
<evidence type="ECO:0000256" key="2">
    <source>
        <dbReference type="ARBA" id="ARBA00022664"/>
    </source>
</evidence>
<keyword evidence="3" id="KW-0677">Repeat</keyword>
<keyword evidence="4 6" id="KW-0694">RNA-binding</keyword>
<dbReference type="CDD" id="cd12285">
    <property type="entry name" value="RRM3_RBM39_like"/>
    <property type="match status" value="1"/>
</dbReference>
<dbReference type="GO" id="GO:0005684">
    <property type="term" value="C:U2-type spliceosomal complex"/>
    <property type="evidence" value="ECO:0007669"/>
    <property type="project" value="TreeGrafter"/>
</dbReference>
<feature type="compositionally biased region" description="Basic and acidic residues" evidence="7">
    <location>
        <begin position="331"/>
        <end position="347"/>
    </location>
</feature>
<dbReference type="PROSITE" id="PS50102">
    <property type="entry name" value="RRM"/>
    <property type="match status" value="1"/>
</dbReference>